<name>A0A5C2H8J1_9BACT</name>
<dbReference type="GO" id="GO:0006751">
    <property type="term" value="P:glutathione catabolic process"/>
    <property type="evidence" value="ECO:0007669"/>
    <property type="project" value="InterPro"/>
</dbReference>
<reference evidence="3" key="1">
    <citation type="submission" date="2019-09" db="EMBL/GenBank/DDBJ databases">
        <title>Complete genome sequencing of four Arcobacter species reveals a diverse suite of mobile elements.</title>
        <authorList>
            <person name="On S.L.W."/>
            <person name="Miller W.G."/>
            <person name="Biggs P."/>
            <person name="Cornelius A."/>
            <person name="Vandamme P."/>
        </authorList>
    </citation>
    <scope>NUCLEOTIDE SEQUENCE [LARGE SCALE GENOMIC DNA]</scope>
    <source>
        <strain evidence="3">LMG 26638</strain>
    </source>
</reference>
<dbReference type="EMBL" id="CP035928">
    <property type="protein sequence ID" value="QEP34639.1"/>
    <property type="molecule type" value="Genomic_DNA"/>
</dbReference>
<dbReference type="Proteomes" id="UP000322726">
    <property type="component" value="Chromosome"/>
</dbReference>
<proteinExistence type="predicted"/>
<keyword evidence="3" id="KW-1185">Reference proteome</keyword>
<dbReference type="GO" id="GO:0061928">
    <property type="term" value="F:glutathione specific gamma-glutamylcyclotransferase activity"/>
    <property type="evidence" value="ECO:0007669"/>
    <property type="project" value="InterPro"/>
</dbReference>
<organism evidence="2 3">
    <name type="scientific">Malaciobacter pacificus</name>
    <dbReference type="NCBI Taxonomy" id="1080223"/>
    <lineage>
        <taxon>Bacteria</taxon>
        <taxon>Pseudomonadati</taxon>
        <taxon>Campylobacterota</taxon>
        <taxon>Epsilonproteobacteria</taxon>
        <taxon>Campylobacterales</taxon>
        <taxon>Arcobacteraceae</taxon>
        <taxon>Malaciobacter</taxon>
    </lineage>
</organism>
<accession>A0A5C2H8J1</accession>
<dbReference type="KEGG" id="apai:APAC_1532"/>
<dbReference type="RefSeq" id="WP_130233570.1">
    <property type="nucleotide sequence ID" value="NZ_BMEF01000007.1"/>
</dbReference>
<sequence>MYLFGFGSLINLSSAQKSFERKLSQNDLIPIKIKGYKKVWNSIENIDFEDMKNANGIFLNLQEDKDKIALGVVIKITDKELELLKLREKNYSCITIKKENILNNSNIDEDLIAFMTTNEEKIAKVGCHNCYIPAKYIDLVRTALNNYSANYKKEFEEETFSNYPFLLKEGTYNFSDPIQNKFAKEGVEK</sequence>
<dbReference type="Gene3D" id="3.10.490.10">
    <property type="entry name" value="Gamma-glutamyl cyclotransferase-like"/>
    <property type="match status" value="1"/>
</dbReference>
<dbReference type="Pfam" id="PF04752">
    <property type="entry name" value="ChaC"/>
    <property type="match status" value="1"/>
</dbReference>
<evidence type="ECO:0000313" key="2">
    <source>
        <dbReference type="EMBL" id="QEP34639.1"/>
    </source>
</evidence>
<dbReference type="OrthoDB" id="5347181at2"/>
<dbReference type="AlphaFoldDB" id="A0A5C2H8J1"/>
<gene>
    <name evidence="2" type="ORF">APAC_1532</name>
</gene>
<reference evidence="2 3" key="2">
    <citation type="submission" date="2019-09" db="EMBL/GenBank/DDBJ databases">
        <title>Complete genome sequencing of four Arcobacter species reveals a diverse suite of mobile elements.</title>
        <authorList>
            <person name="Miller W.G."/>
            <person name="Yee E."/>
            <person name="Bono J.L."/>
        </authorList>
    </citation>
    <scope>NUCLEOTIDE SEQUENCE [LARGE SCALE GENOMIC DNA]</scope>
    <source>
        <strain evidence="2 3">LMG 26638</strain>
    </source>
</reference>
<keyword evidence="1" id="KW-0456">Lyase</keyword>
<dbReference type="InterPro" id="IPR006840">
    <property type="entry name" value="ChaC"/>
</dbReference>
<reference evidence="2 3" key="3">
    <citation type="submission" date="2019-09" db="EMBL/GenBank/DDBJ databases">
        <title>Taxonomic note: a critical rebuttal of the proposed division of the genus Arcobacter into six genera, emended descriptions of Arcobacter anaerophilus and the genus Arcobacter, and an assessment of genus-level boundaries for Epsilonproteobacteria using in silico genomic comparator tools.</title>
        <authorList>
            <person name="On S.L.W."/>
            <person name="Miller W.G."/>
            <person name="Biggs P."/>
            <person name="Cornelius A."/>
            <person name="Vandamme P."/>
        </authorList>
    </citation>
    <scope>NUCLEOTIDE SEQUENCE [LARGE SCALE GENOMIC DNA]</scope>
    <source>
        <strain evidence="2 3">LMG 26638</strain>
    </source>
</reference>
<evidence type="ECO:0000313" key="3">
    <source>
        <dbReference type="Proteomes" id="UP000322726"/>
    </source>
</evidence>
<protein>
    <submittedName>
        <fullName evidence="2">Uncharacterized protein</fullName>
    </submittedName>
</protein>
<evidence type="ECO:0000256" key="1">
    <source>
        <dbReference type="ARBA" id="ARBA00023239"/>
    </source>
</evidence>